<feature type="transmembrane region" description="Helical" evidence="1">
    <location>
        <begin position="376"/>
        <end position="395"/>
    </location>
</feature>
<feature type="transmembrane region" description="Helical" evidence="1">
    <location>
        <begin position="12"/>
        <end position="29"/>
    </location>
</feature>
<evidence type="ECO:0000256" key="1">
    <source>
        <dbReference type="SAM" id="Phobius"/>
    </source>
</evidence>
<feature type="transmembrane region" description="Helical" evidence="1">
    <location>
        <begin position="353"/>
        <end position="370"/>
    </location>
</feature>
<dbReference type="Proteomes" id="UP000667802">
    <property type="component" value="Unassembled WGS sequence"/>
</dbReference>
<keyword evidence="1" id="KW-0812">Transmembrane</keyword>
<evidence type="ECO:0000313" key="2">
    <source>
        <dbReference type="EMBL" id="MDR9896303.1"/>
    </source>
</evidence>
<dbReference type="EMBL" id="JAALHA020000007">
    <property type="protein sequence ID" value="MDR9896303.1"/>
    <property type="molecule type" value="Genomic_DNA"/>
</dbReference>
<feature type="transmembrane region" description="Helical" evidence="1">
    <location>
        <begin position="96"/>
        <end position="114"/>
    </location>
</feature>
<feature type="transmembrane region" description="Helical" evidence="1">
    <location>
        <begin position="120"/>
        <end position="137"/>
    </location>
</feature>
<feature type="transmembrane region" description="Helical" evidence="1">
    <location>
        <begin position="328"/>
        <end position="346"/>
    </location>
</feature>
<protein>
    <submittedName>
        <fullName evidence="2">Uncharacterized protein</fullName>
    </submittedName>
</protein>
<sequence>MKNKLHRAQLELLIIILFLIAGSGLRLLWATDMEWKSEEKWMFEQARQIASGAIPLPVIGMLSGAGVPNPGMTVWWFAIIGIFAHNPISMVRWVQCLNIATLWLFFGFAMWQIPPHYRKPWLWGLAIASVNPLAVVLSRKIWIPDLLAPFCFLVFLGHWFRQKLWGSFLWGIAGAFIGQVHMGGFFLASGLLLWTIWHDYKQKTLKKAAWVGWIIGTALGSIPLLPWFWAILPHMGHYKHSILAFLVPKFYVQWMTTSVGVNLSNPLLKVFWTHFLKEPLIFGIPTYLMIPAHIFLFATGLYPIYRFFKSRKKAHTQVRSTTEEDPALNFYLKALAFGVGGVFTLSGVNVQPYYIIVVFPFLYIWLALIYQNHVKLLATIALLQLFITFTFLVFIHRTGGFPGRGYGIVYRLQVQQVQSR</sequence>
<proteinExistence type="predicted"/>
<feature type="transmembrane region" description="Helical" evidence="1">
    <location>
        <begin position="208"/>
        <end position="230"/>
    </location>
</feature>
<comment type="caution">
    <text evidence="2">The sequence shown here is derived from an EMBL/GenBank/DDBJ whole genome shotgun (WGS) entry which is preliminary data.</text>
</comment>
<feature type="transmembrane region" description="Helical" evidence="1">
    <location>
        <begin position="142"/>
        <end position="160"/>
    </location>
</feature>
<dbReference type="AlphaFoldDB" id="A0AAP5I782"/>
<accession>A0AAP5I782</accession>
<evidence type="ECO:0000313" key="3">
    <source>
        <dbReference type="Proteomes" id="UP000667802"/>
    </source>
</evidence>
<dbReference type="RefSeq" id="WP_208338868.1">
    <property type="nucleotide sequence ID" value="NZ_JAALHA020000007.1"/>
</dbReference>
<name>A0AAP5I782_9CYAN</name>
<gene>
    <name evidence="2" type="ORF">G7B40_017300</name>
</gene>
<feature type="transmembrane region" description="Helical" evidence="1">
    <location>
        <begin position="172"/>
        <end position="196"/>
    </location>
</feature>
<keyword evidence="1" id="KW-0472">Membrane</keyword>
<organism evidence="2 3">
    <name type="scientific">Aetokthonos hydrillicola Thurmond2011</name>
    <dbReference type="NCBI Taxonomy" id="2712845"/>
    <lineage>
        <taxon>Bacteria</taxon>
        <taxon>Bacillati</taxon>
        <taxon>Cyanobacteriota</taxon>
        <taxon>Cyanophyceae</taxon>
        <taxon>Nostocales</taxon>
        <taxon>Hapalosiphonaceae</taxon>
        <taxon>Aetokthonos</taxon>
    </lineage>
</organism>
<reference evidence="3" key="1">
    <citation type="journal article" date="2021" name="Science">
        <title>Hunting the eagle killer: A cyanobacterial neurotoxin causes vacuolar myelinopathy.</title>
        <authorList>
            <person name="Breinlinger S."/>
            <person name="Phillips T.J."/>
            <person name="Haram B.N."/>
            <person name="Mares J."/>
            <person name="Martinez Yerena J.A."/>
            <person name="Hrouzek P."/>
            <person name="Sobotka R."/>
            <person name="Henderson W.M."/>
            <person name="Schmieder P."/>
            <person name="Williams S.M."/>
            <person name="Lauderdale J.D."/>
            <person name="Wilde H.D."/>
            <person name="Gerrin W."/>
            <person name="Kust A."/>
            <person name="Washington J.W."/>
            <person name="Wagner C."/>
            <person name="Geier B."/>
            <person name="Liebeke M."/>
            <person name="Enke H."/>
            <person name="Niedermeyer T.H.J."/>
            <person name="Wilde S.B."/>
        </authorList>
    </citation>
    <scope>NUCLEOTIDE SEQUENCE [LARGE SCALE GENOMIC DNA]</scope>
    <source>
        <strain evidence="3">Thurmond2011</strain>
    </source>
</reference>
<feature type="transmembrane region" description="Helical" evidence="1">
    <location>
        <begin position="280"/>
        <end position="308"/>
    </location>
</feature>
<keyword evidence="1" id="KW-1133">Transmembrane helix</keyword>
<keyword evidence="3" id="KW-1185">Reference proteome</keyword>